<evidence type="ECO:0000313" key="4">
    <source>
        <dbReference type="Proteomes" id="UP001516023"/>
    </source>
</evidence>
<dbReference type="InterPro" id="IPR002052">
    <property type="entry name" value="DNA_methylase_N6_adenine_CS"/>
</dbReference>
<dbReference type="InterPro" id="IPR029063">
    <property type="entry name" value="SAM-dependent_MTases_sf"/>
</dbReference>
<dbReference type="AlphaFoldDB" id="A0ABD3Q0J2"/>
<dbReference type="Proteomes" id="UP001516023">
    <property type="component" value="Unassembled WGS sequence"/>
</dbReference>
<dbReference type="PROSITE" id="PS00092">
    <property type="entry name" value="N6_MTASE"/>
    <property type="match status" value="1"/>
</dbReference>
<dbReference type="EMBL" id="JABMIG020000090">
    <property type="protein sequence ID" value="KAL3793507.1"/>
    <property type="molecule type" value="Genomic_DNA"/>
</dbReference>
<evidence type="ECO:0000313" key="3">
    <source>
        <dbReference type="EMBL" id="KAL3793507.1"/>
    </source>
</evidence>
<keyword evidence="2" id="KW-0808">Transferase</keyword>
<dbReference type="SUPFAM" id="SSF53335">
    <property type="entry name" value="S-adenosyl-L-methionine-dependent methyltransferases"/>
    <property type="match status" value="1"/>
</dbReference>
<dbReference type="Gene3D" id="3.40.50.150">
    <property type="entry name" value="Vaccinia Virus protein VP39"/>
    <property type="match status" value="1"/>
</dbReference>
<name>A0ABD3Q0J2_9STRA</name>
<dbReference type="PANTHER" id="PTHR13370">
    <property type="entry name" value="RNA METHYLASE-RELATED"/>
    <property type="match status" value="1"/>
</dbReference>
<organism evidence="3 4">
    <name type="scientific">Cyclotella cryptica</name>
    <dbReference type="NCBI Taxonomy" id="29204"/>
    <lineage>
        <taxon>Eukaryota</taxon>
        <taxon>Sar</taxon>
        <taxon>Stramenopiles</taxon>
        <taxon>Ochrophyta</taxon>
        <taxon>Bacillariophyta</taxon>
        <taxon>Coscinodiscophyceae</taxon>
        <taxon>Thalassiosirophycidae</taxon>
        <taxon>Stephanodiscales</taxon>
        <taxon>Stephanodiscaceae</taxon>
        <taxon>Cyclotella</taxon>
    </lineage>
</organism>
<keyword evidence="1" id="KW-0489">Methyltransferase</keyword>
<protein>
    <submittedName>
        <fullName evidence="3">Uncharacterized protein</fullName>
    </submittedName>
</protein>
<sequence>MLCRKATEYRVAKLIFVAVLIGDTGAFLGRPLGSLNAVGPSNENYLITSTKCETIDNRVRPSRGPQQSIRSHTIDAFGTNTKQKQMVIFRPPSRHTYGFVSDPEQYDLPRLELRALINHDVGVHTGFQFVPVQHDVRSPLSAYNEDCSVLEPSEFPDSNTPSIGPKRAKKKLHVKKLTRQVPSLYWIEGDISTTSITKAASRAILTHATCLIDESFHFSEEVWSSVNIDELCYSGTHQFAFDLHLDVIDITNPNISLKEQLALLRKISYLLCNEGIALPIQRDSVTSKDSIVLYHSSQCKKFNTTIHCIHFGQRTSIGPAGTRGAPSQTLRRTHRGILNEYALKERNFTWSFAMEPEIGFLMANLALASTGRHKATNEQRVLSCLDPCCGSGSLLLYSAALGATELVGVDSDPSVWVGAIDEFKRHSPIGGITDSSSKTSLPYPIFIEGDIFYPKMTRESFDAIVCDPPYNIGTPVFINKKDFRPTNHHKNKEPVKLSVRGDLSVSNGDSVQSITLALLRLAGRVLVEGGRIVFFLPAKGIQTSSSVTRYEALMQSVGLTLVFERKQHFSPTFSRWLLCMEKCDR</sequence>
<keyword evidence="4" id="KW-1185">Reference proteome</keyword>
<dbReference type="GO" id="GO:0008168">
    <property type="term" value="F:methyltransferase activity"/>
    <property type="evidence" value="ECO:0007669"/>
    <property type="project" value="UniProtKB-KW"/>
</dbReference>
<accession>A0ABD3Q0J2</accession>
<evidence type="ECO:0000256" key="2">
    <source>
        <dbReference type="ARBA" id="ARBA00022679"/>
    </source>
</evidence>
<dbReference type="GO" id="GO:0032259">
    <property type="term" value="P:methylation"/>
    <property type="evidence" value="ECO:0007669"/>
    <property type="project" value="UniProtKB-KW"/>
</dbReference>
<evidence type="ECO:0000256" key="1">
    <source>
        <dbReference type="ARBA" id="ARBA00022603"/>
    </source>
</evidence>
<comment type="caution">
    <text evidence="3">The sequence shown here is derived from an EMBL/GenBank/DDBJ whole genome shotgun (WGS) entry which is preliminary data.</text>
</comment>
<proteinExistence type="predicted"/>
<dbReference type="PRINTS" id="PR00507">
    <property type="entry name" value="N12N6MTFRASE"/>
</dbReference>
<reference evidence="3 4" key="1">
    <citation type="journal article" date="2020" name="G3 (Bethesda)">
        <title>Improved Reference Genome for Cyclotella cryptica CCMP332, a Model for Cell Wall Morphogenesis, Salinity Adaptation, and Lipid Production in Diatoms (Bacillariophyta).</title>
        <authorList>
            <person name="Roberts W.R."/>
            <person name="Downey K.M."/>
            <person name="Ruck E.C."/>
            <person name="Traller J.C."/>
            <person name="Alverson A.J."/>
        </authorList>
    </citation>
    <scope>NUCLEOTIDE SEQUENCE [LARGE SCALE GENOMIC DNA]</scope>
    <source>
        <strain evidence="3 4">CCMP332</strain>
    </source>
</reference>
<dbReference type="PANTHER" id="PTHR13370:SF3">
    <property type="entry name" value="TRNA (GUANINE(10)-N2)-METHYLTRANSFERASE HOMOLOG"/>
    <property type="match status" value="1"/>
</dbReference>
<gene>
    <name evidence="3" type="ORF">HJC23_007247</name>
</gene>
<dbReference type="CDD" id="cd02440">
    <property type="entry name" value="AdoMet_MTases"/>
    <property type="match status" value="1"/>
</dbReference>